<dbReference type="eggNOG" id="ENOG502ZBV7">
    <property type="taxonomic scope" value="Bacteria"/>
</dbReference>
<accession>M2ZMR1</accession>
<dbReference type="Pfam" id="PF08849">
    <property type="entry name" value="BrxA"/>
    <property type="match status" value="1"/>
</dbReference>
<dbReference type="Gene3D" id="1.10.3540.10">
    <property type="entry name" value="uncharacterized protein from magnetospirillum magneticum domain"/>
    <property type="match status" value="1"/>
</dbReference>
<sequence>MRFDGGAAMADPRYKADIGGGSLKLPESRIIAGLLLDGVTEDQWRHAIEVENVLQRRSPGTAKRQSSLMRNRLETMGPELWQMVRDGSTQVAIQAVFAAAIKHSTLLGDFLDLVVRDQFRMFRPDLPRKMWDQYLEQCRNRDPLMPVWQDSTANKLADCVYRILVEVGYITDSKTYRLKSVRISGEVMSYLRENNEQYVIRCIQVSI</sequence>
<evidence type="ECO:0008006" key="3">
    <source>
        <dbReference type="Google" id="ProtNLM"/>
    </source>
</evidence>
<dbReference type="InterPro" id="IPR014948">
    <property type="entry name" value="BrxA"/>
</dbReference>
<organism evidence="1 2">
    <name type="scientific">Paramagnetospirillum caucaseum</name>
    <dbReference type="NCBI Taxonomy" id="1244869"/>
    <lineage>
        <taxon>Bacteria</taxon>
        <taxon>Pseudomonadati</taxon>
        <taxon>Pseudomonadota</taxon>
        <taxon>Alphaproteobacteria</taxon>
        <taxon>Rhodospirillales</taxon>
        <taxon>Magnetospirillaceae</taxon>
        <taxon>Paramagnetospirillum</taxon>
    </lineage>
</organism>
<dbReference type="EMBL" id="AONQ01000060">
    <property type="protein sequence ID" value="EME68577.1"/>
    <property type="molecule type" value="Genomic_DNA"/>
</dbReference>
<dbReference type="RefSeq" id="WP_008620177.1">
    <property type="nucleotide sequence ID" value="NZ_AONQ01000060.1"/>
</dbReference>
<dbReference type="Proteomes" id="UP000011744">
    <property type="component" value="Unassembled WGS sequence"/>
</dbReference>
<keyword evidence="2" id="KW-1185">Reference proteome</keyword>
<proteinExistence type="predicted"/>
<comment type="caution">
    <text evidence="1">The sequence shown here is derived from an EMBL/GenBank/DDBJ whole genome shotgun (WGS) entry which is preliminary data.</text>
</comment>
<evidence type="ECO:0000313" key="1">
    <source>
        <dbReference type="EMBL" id="EME68577.1"/>
    </source>
</evidence>
<dbReference type="AlphaFoldDB" id="M2ZMR1"/>
<evidence type="ECO:0000313" key="2">
    <source>
        <dbReference type="Proteomes" id="UP000011744"/>
    </source>
</evidence>
<name>M2ZMR1_9PROT</name>
<reference evidence="1 2" key="1">
    <citation type="journal article" date="2014" name="Genome Announc.">
        <title>Draft Genome Sequence of Magnetospirillum sp. Strain SO-1, a Freshwater Magnetotactic Bacterium Isolated from the Ol'khovka River, Russia.</title>
        <authorList>
            <person name="Grouzdev D.S."/>
            <person name="Dziuba M.V."/>
            <person name="Sukhacheva M.S."/>
            <person name="Mardanov A.V."/>
            <person name="Beletskiy A.V."/>
            <person name="Kuznetsov B.B."/>
            <person name="Skryabin K.G."/>
        </authorList>
    </citation>
    <scope>NUCLEOTIDE SEQUENCE [LARGE SCALE GENOMIC DNA]</scope>
    <source>
        <strain evidence="1 2">SO-1</strain>
    </source>
</reference>
<gene>
    <name evidence="1" type="ORF">H261_17783</name>
</gene>
<dbReference type="InterPro" id="IPR023137">
    <property type="entry name" value="BrxA_sf"/>
</dbReference>
<protein>
    <recommendedName>
        <fullName evidence="3">Inner membrane protein</fullName>
    </recommendedName>
</protein>
<dbReference type="STRING" id="1244869.H261_17783"/>
<dbReference type="PATRIC" id="fig|1244869.3.peg.3560"/>